<evidence type="ECO:0000259" key="8">
    <source>
        <dbReference type="PROSITE" id="PS50928"/>
    </source>
</evidence>
<evidence type="ECO:0000313" key="9">
    <source>
        <dbReference type="EMBL" id="PMC58410.1"/>
    </source>
</evidence>
<name>A0A2N6SMY3_9LACT</name>
<feature type="transmembrane region" description="Helical" evidence="7">
    <location>
        <begin position="110"/>
        <end position="132"/>
    </location>
</feature>
<dbReference type="Pfam" id="PF00528">
    <property type="entry name" value="BPD_transp_1"/>
    <property type="match status" value="1"/>
</dbReference>
<feature type="transmembrane region" description="Helical" evidence="7">
    <location>
        <begin position="223"/>
        <end position="241"/>
    </location>
</feature>
<dbReference type="GO" id="GO:0005886">
    <property type="term" value="C:plasma membrane"/>
    <property type="evidence" value="ECO:0007669"/>
    <property type="project" value="UniProtKB-SubCell"/>
</dbReference>
<dbReference type="OrthoDB" id="9797472at2"/>
<evidence type="ECO:0000256" key="1">
    <source>
        <dbReference type="ARBA" id="ARBA00004651"/>
    </source>
</evidence>
<dbReference type="PANTHER" id="PTHR43386:SF1">
    <property type="entry name" value="D,D-DIPEPTIDE TRANSPORT SYSTEM PERMEASE PROTEIN DDPC-RELATED"/>
    <property type="match status" value="1"/>
</dbReference>
<evidence type="ECO:0000256" key="5">
    <source>
        <dbReference type="ARBA" id="ARBA00022989"/>
    </source>
</evidence>
<dbReference type="Pfam" id="PF12911">
    <property type="entry name" value="OppC_N"/>
    <property type="match status" value="1"/>
</dbReference>
<keyword evidence="10" id="KW-1185">Reference proteome</keyword>
<feature type="transmembrane region" description="Helical" evidence="7">
    <location>
        <begin position="42"/>
        <end position="63"/>
    </location>
</feature>
<comment type="subcellular location">
    <subcellularLocation>
        <location evidence="1 7">Cell membrane</location>
        <topology evidence="1 7">Multi-pass membrane protein</topology>
    </subcellularLocation>
</comment>
<evidence type="ECO:0000313" key="10">
    <source>
        <dbReference type="Proteomes" id="UP000235682"/>
    </source>
</evidence>
<protein>
    <submittedName>
        <fullName evidence="9">Peptide ABC transporter permease</fullName>
    </submittedName>
</protein>
<keyword evidence="4 7" id="KW-0812">Transmembrane</keyword>
<dbReference type="InterPro" id="IPR025966">
    <property type="entry name" value="OppC_N"/>
</dbReference>
<feature type="domain" description="ABC transmembrane type-1" evidence="8">
    <location>
        <begin position="105"/>
        <end position="297"/>
    </location>
</feature>
<feature type="transmembrane region" description="Helical" evidence="7">
    <location>
        <begin position="170"/>
        <end position="188"/>
    </location>
</feature>
<sequence>MEPNNQHLVEETELVQEEAAQTSSLPPMGFEVIRREFKRDKIAMAALIILVAILVFIFIAPFFMDIEEATKVNIFNRFTPPGQDGYLLGSDEGGRDILAQLIVGARNSIIIGWSVTMITSAIGIAIGIFSGYHGGLIDDITMRIIDFIMVLPTFIIIIVITTIITKYDMWTLIWVISLFGWASVTRLFRTATLSEASKEYVSASKTMGTSDWKIMFGEVMPNLSSLIIAHLTLGFAGSIGIETGLSFLGFGLPIGTPSLGTLIGTAKSADIIENKTWVWLPAVILVLILMLTINYIGQALRRAADSRQRLG</sequence>
<feature type="transmembrane region" description="Helical" evidence="7">
    <location>
        <begin position="144"/>
        <end position="164"/>
    </location>
</feature>
<dbReference type="InterPro" id="IPR000515">
    <property type="entry name" value="MetI-like"/>
</dbReference>
<evidence type="ECO:0000256" key="4">
    <source>
        <dbReference type="ARBA" id="ARBA00022692"/>
    </source>
</evidence>
<evidence type="ECO:0000256" key="3">
    <source>
        <dbReference type="ARBA" id="ARBA00022475"/>
    </source>
</evidence>
<evidence type="ECO:0000256" key="6">
    <source>
        <dbReference type="ARBA" id="ARBA00023136"/>
    </source>
</evidence>
<organism evidence="9 10">
    <name type="scientific">Dolosicoccus paucivorans</name>
    <dbReference type="NCBI Taxonomy" id="84521"/>
    <lineage>
        <taxon>Bacteria</taxon>
        <taxon>Bacillati</taxon>
        <taxon>Bacillota</taxon>
        <taxon>Bacilli</taxon>
        <taxon>Lactobacillales</taxon>
        <taxon>Aerococcaceae</taxon>
        <taxon>Dolosicoccus</taxon>
    </lineage>
</organism>
<dbReference type="RefSeq" id="WP_102227594.1">
    <property type="nucleotide sequence ID" value="NZ_PNFY01000010.1"/>
</dbReference>
<keyword evidence="3" id="KW-1003">Cell membrane</keyword>
<dbReference type="STRING" id="84521.SAMN04487994_102710"/>
<keyword evidence="2 7" id="KW-0813">Transport</keyword>
<dbReference type="InterPro" id="IPR035906">
    <property type="entry name" value="MetI-like_sf"/>
</dbReference>
<dbReference type="SUPFAM" id="SSF161098">
    <property type="entry name" value="MetI-like"/>
    <property type="match status" value="1"/>
</dbReference>
<dbReference type="EMBL" id="PNHE01000015">
    <property type="protein sequence ID" value="PMC58410.1"/>
    <property type="molecule type" value="Genomic_DNA"/>
</dbReference>
<proteinExistence type="inferred from homology"/>
<dbReference type="PANTHER" id="PTHR43386">
    <property type="entry name" value="OLIGOPEPTIDE TRANSPORT SYSTEM PERMEASE PROTEIN APPC"/>
    <property type="match status" value="1"/>
</dbReference>
<dbReference type="AlphaFoldDB" id="A0A2N6SMY3"/>
<reference evidence="9 10" key="1">
    <citation type="submission" date="2017-09" db="EMBL/GenBank/DDBJ databases">
        <title>Bacterial strain isolated from the female urinary microbiota.</title>
        <authorList>
            <person name="Thomas-White K."/>
            <person name="Kumar N."/>
            <person name="Forster S."/>
            <person name="Putonti C."/>
            <person name="Lawley T."/>
            <person name="Wolfe A.J."/>
        </authorList>
    </citation>
    <scope>NUCLEOTIDE SEQUENCE [LARGE SCALE GENOMIC DNA]</scope>
    <source>
        <strain evidence="9 10">UMB0852</strain>
    </source>
</reference>
<accession>A0A2N6SMY3</accession>
<dbReference type="Proteomes" id="UP000235682">
    <property type="component" value="Unassembled WGS sequence"/>
</dbReference>
<comment type="caution">
    <text evidence="9">The sequence shown here is derived from an EMBL/GenBank/DDBJ whole genome shotgun (WGS) entry which is preliminary data.</text>
</comment>
<comment type="similarity">
    <text evidence="7">Belongs to the binding-protein-dependent transport system permease family.</text>
</comment>
<dbReference type="PROSITE" id="PS50928">
    <property type="entry name" value="ABC_TM1"/>
    <property type="match status" value="1"/>
</dbReference>
<gene>
    <name evidence="9" type="ORF">CJ205_04625</name>
</gene>
<evidence type="ECO:0000256" key="7">
    <source>
        <dbReference type="RuleBase" id="RU363032"/>
    </source>
</evidence>
<feature type="transmembrane region" description="Helical" evidence="7">
    <location>
        <begin position="277"/>
        <end position="297"/>
    </location>
</feature>
<keyword evidence="5 7" id="KW-1133">Transmembrane helix</keyword>
<dbReference type="GO" id="GO:0055085">
    <property type="term" value="P:transmembrane transport"/>
    <property type="evidence" value="ECO:0007669"/>
    <property type="project" value="InterPro"/>
</dbReference>
<evidence type="ECO:0000256" key="2">
    <source>
        <dbReference type="ARBA" id="ARBA00022448"/>
    </source>
</evidence>
<dbReference type="CDD" id="cd06261">
    <property type="entry name" value="TM_PBP2"/>
    <property type="match status" value="1"/>
</dbReference>
<dbReference type="Gene3D" id="1.10.3720.10">
    <property type="entry name" value="MetI-like"/>
    <property type="match status" value="1"/>
</dbReference>
<keyword evidence="6 7" id="KW-0472">Membrane</keyword>
<dbReference type="InterPro" id="IPR050366">
    <property type="entry name" value="BP-dependent_transpt_permease"/>
</dbReference>